<comment type="caution">
    <text evidence="1">The sequence shown here is derived from an EMBL/GenBank/DDBJ whole genome shotgun (WGS) entry which is preliminary data.</text>
</comment>
<organism evidence="1 2">
    <name type="scientific">Arthrobacter terrae</name>
    <dbReference type="NCBI Taxonomy" id="2935737"/>
    <lineage>
        <taxon>Bacteria</taxon>
        <taxon>Bacillati</taxon>
        <taxon>Actinomycetota</taxon>
        <taxon>Actinomycetes</taxon>
        <taxon>Micrococcales</taxon>
        <taxon>Micrococcaceae</taxon>
        <taxon>Arthrobacter</taxon>
    </lineage>
</organism>
<evidence type="ECO:0000313" key="2">
    <source>
        <dbReference type="Proteomes" id="UP000655366"/>
    </source>
</evidence>
<dbReference type="EMBL" id="JADNYM010000003">
    <property type="protein sequence ID" value="MBG0738398.1"/>
    <property type="molecule type" value="Genomic_DNA"/>
</dbReference>
<reference evidence="1 2" key="1">
    <citation type="submission" date="2020-11" db="EMBL/GenBank/DDBJ databases">
        <title>Arthrobacter antarcticus sp. nov., isolated from Antarctic Soil.</title>
        <authorList>
            <person name="Li J."/>
        </authorList>
    </citation>
    <scope>NUCLEOTIDE SEQUENCE [LARGE SCALE GENOMIC DNA]</scope>
    <source>
        <strain evidence="1 2">Z1-20</strain>
    </source>
</reference>
<sequence>MIHVRASTLHPASVTARIGDLAEQVFRELTGSSPAGWGVHEPVSEPWDVAAVTGYCYAGAPAPAALVVVGNARPGTNVPTIATLTVERTATGVHESLELLAETTDPLSSAELESFAAGGDRALTLAGPRARLLETAPSQSVAVTYAQEPLPGQLHPLEEYMQLVAHLEGADG</sequence>
<protein>
    <submittedName>
        <fullName evidence="1">Uncharacterized protein</fullName>
    </submittedName>
</protein>
<evidence type="ECO:0000313" key="1">
    <source>
        <dbReference type="EMBL" id="MBG0738398.1"/>
    </source>
</evidence>
<name>A0A931CRN7_9MICC</name>
<keyword evidence="2" id="KW-1185">Reference proteome</keyword>
<dbReference type="AlphaFoldDB" id="A0A931CRN7"/>
<dbReference type="InterPro" id="IPR046175">
    <property type="entry name" value="DUF6177"/>
</dbReference>
<gene>
    <name evidence="1" type="ORF">IV500_03000</name>
</gene>
<dbReference type="Proteomes" id="UP000655366">
    <property type="component" value="Unassembled WGS sequence"/>
</dbReference>
<accession>A0A931CRN7</accession>
<proteinExistence type="predicted"/>
<dbReference type="Pfam" id="PF19674">
    <property type="entry name" value="DUF6177"/>
    <property type="match status" value="1"/>
</dbReference>